<feature type="compositionally biased region" description="Basic residues" evidence="1">
    <location>
        <begin position="56"/>
        <end position="70"/>
    </location>
</feature>
<gene>
    <name evidence="2" type="ORF">D6850_05995</name>
</gene>
<comment type="caution">
    <text evidence="2">The sequence shown here is derived from an EMBL/GenBank/DDBJ whole genome shotgun (WGS) entry which is preliminary data.</text>
</comment>
<dbReference type="AlphaFoldDB" id="A0A3A8AYR3"/>
<evidence type="ECO:0000313" key="3">
    <source>
        <dbReference type="Proteomes" id="UP000281128"/>
    </source>
</evidence>
<evidence type="ECO:0000256" key="1">
    <source>
        <dbReference type="SAM" id="MobiDB-lite"/>
    </source>
</evidence>
<sequence>MNANQIINMAMRMIMRRLMRGGINAGMDAVGKRMSKGKTGAPAEGAPPQGKEAQKRMRQTMRSMRRMGRM</sequence>
<proteinExistence type="predicted"/>
<accession>A0A3A8AYR3</accession>
<dbReference type="Proteomes" id="UP000281128">
    <property type="component" value="Unassembled WGS sequence"/>
</dbReference>
<protein>
    <submittedName>
        <fullName evidence="2">Uncharacterized protein</fullName>
    </submittedName>
</protein>
<dbReference type="RefSeq" id="WP_121164704.1">
    <property type="nucleotide sequence ID" value="NZ_RAPE01000001.1"/>
</dbReference>
<keyword evidence="3" id="KW-1185">Reference proteome</keyword>
<feature type="region of interest" description="Disordered" evidence="1">
    <location>
        <begin position="30"/>
        <end position="70"/>
    </location>
</feature>
<organism evidence="2 3">
    <name type="scientific">Roseovarius spongiae</name>
    <dbReference type="NCBI Taxonomy" id="2320272"/>
    <lineage>
        <taxon>Bacteria</taxon>
        <taxon>Pseudomonadati</taxon>
        <taxon>Pseudomonadota</taxon>
        <taxon>Alphaproteobacteria</taxon>
        <taxon>Rhodobacterales</taxon>
        <taxon>Roseobacteraceae</taxon>
        <taxon>Roseovarius</taxon>
    </lineage>
</organism>
<evidence type="ECO:0000313" key="2">
    <source>
        <dbReference type="EMBL" id="RKF17066.1"/>
    </source>
</evidence>
<name>A0A3A8AYR3_9RHOB</name>
<dbReference type="EMBL" id="RAPE01000001">
    <property type="protein sequence ID" value="RKF17066.1"/>
    <property type="molecule type" value="Genomic_DNA"/>
</dbReference>
<reference evidence="2 3" key="1">
    <citation type="submission" date="2018-09" db="EMBL/GenBank/DDBJ databases">
        <title>Roseovarius spongiae sp. nov., isolated from a marine sponge.</title>
        <authorList>
            <person name="Zhuang L."/>
            <person name="Luo L."/>
        </authorList>
    </citation>
    <scope>NUCLEOTIDE SEQUENCE [LARGE SCALE GENOMIC DNA]</scope>
    <source>
        <strain evidence="2 3">HN-E21</strain>
    </source>
</reference>